<reference evidence="1" key="1">
    <citation type="submission" date="2023-05" db="EMBL/GenBank/DDBJ databases">
        <authorList>
            <person name="Huff M."/>
        </authorList>
    </citation>
    <scope>NUCLEOTIDE SEQUENCE</scope>
</reference>
<sequence length="130" mass="13810">MTRTQQRLAILINGDSMPFDPGNTSSCMDSSSLSELTFLSSDLRATSVFLLSSSTFSYSSRVISFTSGSFSYCSFAEDSLLASLTSSCTGSFLASVFFSPSLIGSSVYRAISSVGTPQFPRPDPSITCPD</sequence>
<accession>A0AAD2E6W4</accession>
<evidence type="ECO:0000313" key="1">
    <source>
        <dbReference type="EMBL" id="CAI9780987.1"/>
    </source>
</evidence>
<proteinExistence type="predicted"/>
<dbReference type="EMBL" id="OU503052">
    <property type="protein sequence ID" value="CAI9780987.1"/>
    <property type="molecule type" value="Genomic_DNA"/>
</dbReference>
<gene>
    <name evidence="1" type="ORF">FPE_LOCUS28417</name>
</gene>
<evidence type="ECO:0000313" key="2">
    <source>
        <dbReference type="Proteomes" id="UP000834106"/>
    </source>
</evidence>
<protein>
    <submittedName>
        <fullName evidence="1">Uncharacterized protein</fullName>
    </submittedName>
</protein>
<dbReference type="Proteomes" id="UP000834106">
    <property type="component" value="Chromosome 17"/>
</dbReference>
<organism evidence="1 2">
    <name type="scientific">Fraxinus pennsylvanica</name>
    <dbReference type="NCBI Taxonomy" id="56036"/>
    <lineage>
        <taxon>Eukaryota</taxon>
        <taxon>Viridiplantae</taxon>
        <taxon>Streptophyta</taxon>
        <taxon>Embryophyta</taxon>
        <taxon>Tracheophyta</taxon>
        <taxon>Spermatophyta</taxon>
        <taxon>Magnoliopsida</taxon>
        <taxon>eudicotyledons</taxon>
        <taxon>Gunneridae</taxon>
        <taxon>Pentapetalae</taxon>
        <taxon>asterids</taxon>
        <taxon>lamiids</taxon>
        <taxon>Lamiales</taxon>
        <taxon>Oleaceae</taxon>
        <taxon>Oleeae</taxon>
        <taxon>Fraxinus</taxon>
    </lineage>
</organism>
<name>A0AAD2E6W4_9LAMI</name>
<dbReference type="AlphaFoldDB" id="A0AAD2E6W4"/>
<keyword evidence="2" id="KW-1185">Reference proteome</keyword>